<dbReference type="Gramene" id="ONIVA09G02530.2">
    <property type="protein sequence ID" value="ONIVA09G02530.2"/>
    <property type="gene ID" value="ONIVA09G02530"/>
</dbReference>
<evidence type="ECO:0000313" key="2">
    <source>
        <dbReference type="Proteomes" id="UP000006591"/>
    </source>
</evidence>
<dbReference type="AlphaFoldDB" id="A0A0E0IGW4"/>
<dbReference type="Proteomes" id="UP000006591">
    <property type="component" value="Chromosome 9"/>
</dbReference>
<dbReference type="HOGENOM" id="CLU_102369_2_0_1"/>
<dbReference type="EnsemblPlants" id="ONIVA09G02530.2">
    <property type="protein sequence ID" value="ONIVA09G02530.2"/>
    <property type="gene ID" value="ONIVA09G02530"/>
</dbReference>
<reference evidence="1" key="2">
    <citation type="submission" date="2018-04" db="EMBL/GenBank/DDBJ databases">
        <title>OnivRS2 (Oryza nivara Reference Sequence Version 2).</title>
        <authorList>
            <person name="Zhang J."/>
            <person name="Kudrna D."/>
            <person name="Lee S."/>
            <person name="Talag J."/>
            <person name="Rajasekar S."/>
            <person name="Welchert J."/>
            <person name="Hsing Y.-I."/>
            <person name="Wing R.A."/>
        </authorList>
    </citation>
    <scope>NUCLEOTIDE SEQUENCE [LARGE SCALE GENOMIC DNA]</scope>
    <source>
        <strain evidence="1">SL10</strain>
    </source>
</reference>
<protein>
    <submittedName>
        <fullName evidence="1">Uncharacterized protein</fullName>
    </submittedName>
</protein>
<sequence length="251" mass="27430">MLLASSKIFHRRSSPTTALPSAIPYPDVGCMISSVGTIRVAASIGVRLPVRWRSDWPLTIASSPYTGVGSLLGCSVHLLWISLVVAHDGLPSAIPCPDVGCMISSVGTIRVAASIGVRLPVRWRPDWPLTSASSPYTRLPPRLLRSSSLDFSGESAAFFAFFYPLPSPFSGQLHQWLQACKMELSWEAEQAATGGIKEQGGKSHLLMKVVIPELQYCASYSEIHCHWSRSNVSNYFKQLCSTCVVICLNKY</sequence>
<keyword evidence="2" id="KW-1185">Reference proteome</keyword>
<reference evidence="1" key="1">
    <citation type="submission" date="2015-04" db="UniProtKB">
        <authorList>
            <consortium name="EnsemblPlants"/>
        </authorList>
    </citation>
    <scope>IDENTIFICATION</scope>
    <source>
        <strain evidence="1">SL10</strain>
    </source>
</reference>
<organism evidence="1">
    <name type="scientific">Oryza nivara</name>
    <name type="common">Indian wild rice</name>
    <name type="synonym">Oryza sativa f. spontanea</name>
    <dbReference type="NCBI Taxonomy" id="4536"/>
    <lineage>
        <taxon>Eukaryota</taxon>
        <taxon>Viridiplantae</taxon>
        <taxon>Streptophyta</taxon>
        <taxon>Embryophyta</taxon>
        <taxon>Tracheophyta</taxon>
        <taxon>Spermatophyta</taxon>
        <taxon>Magnoliopsida</taxon>
        <taxon>Liliopsida</taxon>
        <taxon>Poales</taxon>
        <taxon>Poaceae</taxon>
        <taxon>BOP clade</taxon>
        <taxon>Oryzoideae</taxon>
        <taxon>Oryzeae</taxon>
        <taxon>Oryzinae</taxon>
        <taxon>Oryza</taxon>
    </lineage>
</organism>
<name>A0A0E0IGW4_ORYNI</name>
<evidence type="ECO:0000313" key="1">
    <source>
        <dbReference type="EnsemblPlants" id="ONIVA09G02530.2"/>
    </source>
</evidence>
<proteinExistence type="predicted"/>
<accession>A0A0E0IGW4</accession>